<evidence type="ECO:0000313" key="9">
    <source>
        <dbReference type="EMBL" id="POY73820.1"/>
    </source>
</evidence>
<dbReference type="InterPro" id="IPR006964">
    <property type="entry name" value="NUDE_dom"/>
</dbReference>
<dbReference type="Pfam" id="PF04880">
    <property type="entry name" value="NUDE_C"/>
    <property type="match status" value="1"/>
</dbReference>
<gene>
    <name evidence="9" type="ORF">BMF94_3361</name>
</gene>
<evidence type="ECO:0000256" key="5">
    <source>
        <dbReference type="ARBA" id="ARBA00023054"/>
    </source>
</evidence>
<keyword evidence="5" id="KW-0175">Coiled coil</keyword>
<keyword evidence="4" id="KW-0493">Microtubule</keyword>
<keyword evidence="6" id="KW-0206">Cytoskeleton</keyword>
<organism evidence="9 10">
    <name type="scientific">Rhodotorula taiwanensis</name>
    <dbReference type="NCBI Taxonomy" id="741276"/>
    <lineage>
        <taxon>Eukaryota</taxon>
        <taxon>Fungi</taxon>
        <taxon>Dikarya</taxon>
        <taxon>Basidiomycota</taxon>
        <taxon>Pucciniomycotina</taxon>
        <taxon>Microbotryomycetes</taxon>
        <taxon>Sporidiobolales</taxon>
        <taxon>Sporidiobolaceae</taxon>
        <taxon>Rhodotorula</taxon>
    </lineage>
</organism>
<dbReference type="OrthoDB" id="5877028at2759"/>
<dbReference type="AlphaFoldDB" id="A0A2S5BAL6"/>
<keyword evidence="3" id="KW-0963">Cytoplasm</keyword>
<dbReference type="Gene3D" id="6.10.250.1080">
    <property type="match status" value="1"/>
</dbReference>
<feature type="compositionally biased region" description="Low complexity" evidence="7">
    <location>
        <begin position="459"/>
        <end position="503"/>
    </location>
</feature>
<evidence type="ECO:0000313" key="10">
    <source>
        <dbReference type="Proteomes" id="UP000237144"/>
    </source>
</evidence>
<feature type="region of interest" description="Disordered" evidence="7">
    <location>
        <begin position="114"/>
        <end position="144"/>
    </location>
</feature>
<evidence type="ECO:0000256" key="3">
    <source>
        <dbReference type="ARBA" id="ARBA00022490"/>
    </source>
</evidence>
<comment type="caution">
    <text evidence="9">The sequence shown here is derived from an EMBL/GenBank/DDBJ whole genome shotgun (WGS) entry which is preliminary data.</text>
</comment>
<keyword evidence="10" id="KW-1185">Reference proteome</keyword>
<protein>
    <recommendedName>
        <fullName evidence="8">NUDE domain-containing protein</fullName>
    </recommendedName>
</protein>
<proteinExistence type="inferred from homology"/>
<name>A0A2S5BAL6_9BASI</name>
<feature type="compositionally biased region" description="Low complexity" evidence="7">
    <location>
        <begin position="245"/>
        <end position="257"/>
    </location>
</feature>
<dbReference type="PANTHER" id="PTHR10921:SF1">
    <property type="entry name" value="NUCLEAR DISTRIBUTION PROTEIN NUDE HOMOLOG"/>
    <property type="match status" value="1"/>
</dbReference>
<reference evidence="9 10" key="1">
    <citation type="journal article" date="2018" name="Front. Microbiol.">
        <title>Prospects for Fungal Bioremediation of Acidic Radioactive Waste Sites: Characterization and Genome Sequence of Rhodotorula taiwanensis MD1149.</title>
        <authorList>
            <person name="Tkavc R."/>
            <person name="Matrosova V.Y."/>
            <person name="Grichenko O.E."/>
            <person name="Gostincar C."/>
            <person name="Volpe R.P."/>
            <person name="Klimenkova P."/>
            <person name="Gaidamakova E.K."/>
            <person name="Zhou C.E."/>
            <person name="Stewart B.J."/>
            <person name="Lyman M.G."/>
            <person name="Malfatti S.A."/>
            <person name="Rubinfeld B."/>
            <person name="Courtot M."/>
            <person name="Singh J."/>
            <person name="Dalgard C.L."/>
            <person name="Hamilton T."/>
            <person name="Frey K.G."/>
            <person name="Gunde-Cimerman N."/>
            <person name="Dugan L."/>
            <person name="Daly M.J."/>
        </authorList>
    </citation>
    <scope>NUCLEOTIDE SEQUENCE [LARGE SCALE GENOMIC DNA]</scope>
    <source>
        <strain evidence="9 10">MD1149</strain>
    </source>
</reference>
<sequence length="700" mass="73010">MAEDIAEPTFTSDAAAIAHYRQLCASLQSQLAAAEQDILEFTESSKDLQAELESELERMDKAEKGMRKELDDTKNEKDEWKGKYTTALRDHTSTITHMQRELETLRATEKQLRTRLRDMELDNDDLEKSEREKDSSLQDLETRYNKSLERIALLEEELVAKAQLEEEVQRLKDDLRDVNEELVVTRSQAQAVSEALAARKTATVVQPAPPSPPRSEPPETEQTVSTPRRAPSPASSPPPSIELVKPTPATKARPRPTSMIASPPTSISPSKIARPPSSALPFPSPSPTGQTPFRAPLGRSTRTAHLQSYGLPASPSSPALASPSRSRVPSRTGSGLGASTSSASATSGIPRTDTATMIRDMQQMTSRVRQLTQRLDHRRSSVMRGSAIPRIGSPSTANIAGLARGDGADSPTAMASSTMGRSRSGLSSVGGTSTRPASSVGAPRPPSRLGERDSTRPPSRSAALRASIASSMAASAAARNAAAVGAADSTRPSRPSSRMSTASGTSVASYGASNGRPMTPGAGPARSVTPSAGRHHYDGSRPASSLSSSSAAAGGSSYPARPGSSLGRSTLSRSVAGTANGHGRTGSASLVGGAVSRSGRATPSSYGGEQEDDDLRATVRRAPAAAVGTPSVAGNRRASGIGLPGQSALGRGVGLGRRASLAGTRAVSGRYEHGGAGVGERDEVPPVPPLPLQSRTGVAR</sequence>
<dbReference type="PANTHER" id="PTHR10921">
    <property type="entry name" value="NUCLEAR DISTRIBUTION PROTEIN NUDE HOMOLOG 1"/>
    <property type="match status" value="1"/>
</dbReference>
<feature type="compositionally biased region" description="Low complexity" evidence="7">
    <location>
        <begin position="540"/>
        <end position="574"/>
    </location>
</feature>
<feature type="compositionally biased region" description="Low complexity" evidence="7">
    <location>
        <begin position="312"/>
        <end position="348"/>
    </location>
</feature>
<dbReference type="EMBL" id="PJQD01000035">
    <property type="protein sequence ID" value="POY73820.1"/>
    <property type="molecule type" value="Genomic_DNA"/>
</dbReference>
<comment type="similarity">
    <text evidence="2">Belongs to the nudE family.</text>
</comment>
<feature type="compositionally biased region" description="Low complexity" evidence="7">
    <location>
        <begin position="220"/>
        <end position="233"/>
    </location>
</feature>
<dbReference type="GO" id="GO:0051642">
    <property type="term" value="P:centrosome localization"/>
    <property type="evidence" value="ECO:0007669"/>
    <property type="project" value="TreeGrafter"/>
</dbReference>
<dbReference type="STRING" id="741276.A0A2S5BAL6"/>
<feature type="region of interest" description="Disordered" evidence="7">
    <location>
        <begin position="52"/>
        <end position="77"/>
    </location>
</feature>
<dbReference type="GO" id="GO:0008017">
    <property type="term" value="F:microtubule binding"/>
    <property type="evidence" value="ECO:0007669"/>
    <property type="project" value="InterPro"/>
</dbReference>
<dbReference type="GO" id="GO:0005874">
    <property type="term" value="C:microtubule"/>
    <property type="evidence" value="ECO:0007669"/>
    <property type="project" value="UniProtKB-KW"/>
</dbReference>
<feature type="compositionally biased region" description="Polar residues" evidence="7">
    <location>
        <begin position="259"/>
        <end position="269"/>
    </location>
</feature>
<evidence type="ECO:0000256" key="6">
    <source>
        <dbReference type="ARBA" id="ARBA00023212"/>
    </source>
</evidence>
<evidence type="ECO:0000259" key="8">
    <source>
        <dbReference type="Pfam" id="PF04880"/>
    </source>
</evidence>
<feature type="compositionally biased region" description="Low complexity" evidence="7">
    <location>
        <begin position="620"/>
        <end position="630"/>
    </location>
</feature>
<feature type="region of interest" description="Disordered" evidence="7">
    <location>
        <begin position="670"/>
        <end position="700"/>
    </location>
</feature>
<feature type="domain" description="NUDE" evidence="8">
    <location>
        <begin position="136"/>
        <end position="276"/>
    </location>
</feature>
<feature type="compositionally biased region" description="Polar residues" evidence="7">
    <location>
        <begin position="362"/>
        <end position="373"/>
    </location>
</feature>
<dbReference type="GO" id="GO:0005871">
    <property type="term" value="C:kinesin complex"/>
    <property type="evidence" value="ECO:0007669"/>
    <property type="project" value="TreeGrafter"/>
</dbReference>
<feature type="compositionally biased region" description="Low complexity" evidence="7">
    <location>
        <begin position="420"/>
        <end position="435"/>
    </location>
</feature>
<evidence type="ECO:0000256" key="2">
    <source>
        <dbReference type="ARBA" id="ARBA00007429"/>
    </source>
</evidence>
<dbReference type="Proteomes" id="UP000237144">
    <property type="component" value="Unassembled WGS sequence"/>
</dbReference>
<dbReference type="GO" id="GO:0007059">
    <property type="term" value="P:chromosome segregation"/>
    <property type="evidence" value="ECO:0007669"/>
    <property type="project" value="TreeGrafter"/>
</dbReference>
<accession>A0A2S5BAL6</accession>
<dbReference type="GO" id="GO:0007020">
    <property type="term" value="P:microtubule nucleation"/>
    <property type="evidence" value="ECO:0007669"/>
    <property type="project" value="TreeGrafter"/>
</dbReference>
<comment type="subcellular location">
    <subcellularLocation>
        <location evidence="1">Cytoplasm</location>
        <location evidence="1">Cytoskeleton</location>
    </subcellularLocation>
</comment>
<dbReference type="GO" id="GO:0047496">
    <property type="term" value="P:vesicle transport along microtubule"/>
    <property type="evidence" value="ECO:0007669"/>
    <property type="project" value="TreeGrafter"/>
</dbReference>
<evidence type="ECO:0000256" key="4">
    <source>
        <dbReference type="ARBA" id="ARBA00022701"/>
    </source>
</evidence>
<evidence type="ECO:0000256" key="1">
    <source>
        <dbReference type="ARBA" id="ARBA00004245"/>
    </source>
</evidence>
<dbReference type="InterPro" id="IPR033494">
    <property type="entry name" value="NUDE"/>
</dbReference>
<dbReference type="GO" id="GO:0000776">
    <property type="term" value="C:kinetochore"/>
    <property type="evidence" value="ECO:0007669"/>
    <property type="project" value="TreeGrafter"/>
</dbReference>
<evidence type="ECO:0000256" key="7">
    <source>
        <dbReference type="SAM" id="MobiDB-lite"/>
    </source>
</evidence>
<feature type="region of interest" description="Disordered" evidence="7">
    <location>
        <begin position="186"/>
        <end position="652"/>
    </location>
</feature>
<dbReference type="GO" id="GO:0000132">
    <property type="term" value="P:establishment of mitotic spindle orientation"/>
    <property type="evidence" value="ECO:0007669"/>
    <property type="project" value="TreeGrafter"/>
</dbReference>